<dbReference type="STRING" id="1121306.SAMN02745196_01152"/>
<dbReference type="SUPFAM" id="SSF53474">
    <property type="entry name" value="alpha/beta-Hydrolases"/>
    <property type="match status" value="1"/>
</dbReference>
<dbReference type="AlphaFoldDB" id="A0A1M5V7X7"/>
<proteinExistence type="predicted"/>
<dbReference type="SUPFAM" id="SSF48452">
    <property type="entry name" value="TPR-like"/>
    <property type="match status" value="1"/>
</dbReference>
<dbReference type="InterPro" id="IPR029058">
    <property type="entry name" value="AB_hydrolase_fold"/>
</dbReference>
<dbReference type="InterPro" id="IPR011990">
    <property type="entry name" value="TPR-like_helical_dom_sf"/>
</dbReference>
<gene>
    <name evidence="1" type="ORF">SAMN02745196_01152</name>
</gene>
<dbReference type="EMBL" id="FQXP01000004">
    <property type="protein sequence ID" value="SHH71184.1"/>
    <property type="molecule type" value="Genomic_DNA"/>
</dbReference>
<evidence type="ECO:0000313" key="1">
    <source>
        <dbReference type="EMBL" id="SHH71184.1"/>
    </source>
</evidence>
<dbReference type="OrthoDB" id="1886118at2"/>
<evidence type="ECO:0000313" key="2">
    <source>
        <dbReference type="Proteomes" id="UP000184526"/>
    </source>
</evidence>
<name>A0A1M5V7X7_9CLOT</name>
<dbReference type="RefSeq" id="WP_072830958.1">
    <property type="nucleotide sequence ID" value="NZ_FQXP01000004.1"/>
</dbReference>
<accession>A0A1M5V7X7</accession>
<protein>
    <recommendedName>
        <fullName evidence="3">Alpha/beta hydrolase family protein</fullName>
    </recommendedName>
</protein>
<dbReference type="Proteomes" id="UP000184526">
    <property type="component" value="Unassembled WGS sequence"/>
</dbReference>
<sequence>MKYNSFDELKIAYCELLDQEKFKESIILFEEGIRNLSDDEVEKNFYDIMTEKCWLYCNNGQFDEAIEVFTNLIQNGYICPIDWNFEELKGHERYKELNAKNELLKIEKQKITKFEYVVHVPEGYSKDKKYPLFFSFHGDGENIRNHEKYWLPEWLTQRGFIVVSPQSSKIHYHERFIWIDKAFYNEAIETRKYPYTYIDMHKEIRTCYDSICKEYSIDNENIIVGGYSGGAVASIDIAVSDVIPVKGVVSLCSLKPRSFTKENILAALEKGLKFVFMDGEEDIPMKEVDEMIKELEDHRIPYKYYINKGIGHWYPEDLEEKLARALKFIDGK</sequence>
<evidence type="ECO:0008006" key="3">
    <source>
        <dbReference type="Google" id="ProtNLM"/>
    </source>
</evidence>
<organism evidence="1 2">
    <name type="scientific">Clostridium collagenovorans DSM 3089</name>
    <dbReference type="NCBI Taxonomy" id="1121306"/>
    <lineage>
        <taxon>Bacteria</taxon>
        <taxon>Bacillati</taxon>
        <taxon>Bacillota</taxon>
        <taxon>Clostridia</taxon>
        <taxon>Eubacteriales</taxon>
        <taxon>Clostridiaceae</taxon>
        <taxon>Clostridium</taxon>
    </lineage>
</organism>
<keyword evidence="2" id="KW-1185">Reference proteome</keyword>
<reference evidence="1 2" key="1">
    <citation type="submission" date="2016-11" db="EMBL/GenBank/DDBJ databases">
        <authorList>
            <person name="Jaros S."/>
            <person name="Januszkiewicz K."/>
            <person name="Wedrychowicz H."/>
        </authorList>
    </citation>
    <scope>NUCLEOTIDE SEQUENCE [LARGE SCALE GENOMIC DNA]</scope>
    <source>
        <strain evidence="1 2">DSM 3089</strain>
    </source>
</reference>
<dbReference type="Gene3D" id="3.40.50.1820">
    <property type="entry name" value="alpha/beta hydrolase"/>
    <property type="match status" value="1"/>
</dbReference>